<evidence type="ECO:0000313" key="4">
    <source>
        <dbReference type="Proteomes" id="UP000316181"/>
    </source>
</evidence>
<comment type="caution">
    <text evidence="3">The sequence shown here is derived from an EMBL/GenBank/DDBJ whole genome shotgun (WGS) entry which is preliminary data.</text>
</comment>
<proteinExistence type="predicted"/>
<dbReference type="AlphaFoldDB" id="A0A542SQS3"/>
<gene>
    <name evidence="3" type="ORF">FB389_1672</name>
</gene>
<dbReference type="SUPFAM" id="SSF51556">
    <property type="entry name" value="Metallo-dependent hydrolases"/>
    <property type="match status" value="1"/>
</dbReference>
<protein>
    <submittedName>
        <fullName evidence="3">TatD DNase family protein</fullName>
    </submittedName>
</protein>
<dbReference type="InterPro" id="IPR001130">
    <property type="entry name" value="TatD-like"/>
</dbReference>
<organism evidence="3 4">
    <name type="scientific">Rarobacter incanus</name>
    <dbReference type="NCBI Taxonomy" id="153494"/>
    <lineage>
        <taxon>Bacteria</taxon>
        <taxon>Bacillati</taxon>
        <taxon>Actinomycetota</taxon>
        <taxon>Actinomycetes</taxon>
        <taxon>Micrococcales</taxon>
        <taxon>Rarobacteraceae</taxon>
        <taxon>Rarobacter</taxon>
    </lineage>
</organism>
<dbReference type="PANTHER" id="PTHR46124">
    <property type="entry name" value="D-AMINOACYL-TRNA DEACYLASE"/>
    <property type="match status" value="1"/>
</dbReference>
<feature type="region of interest" description="Disordered" evidence="2">
    <location>
        <begin position="1"/>
        <end position="26"/>
    </location>
</feature>
<dbReference type="RefSeq" id="WP_142112604.1">
    <property type="nucleotide sequence ID" value="NZ_BAAATB010000004.1"/>
</dbReference>
<dbReference type="GO" id="GO:0016788">
    <property type="term" value="F:hydrolase activity, acting on ester bonds"/>
    <property type="evidence" value="ECO:0007669"/>
    <property type="project" value="InterPro"/>
</dbReference>
<dbReference type="GO" id="GO:0005829">
    <property type="term" value="C:cytosol"/>
    <property type="evidence" value="ECO:0007669"/>
    <property type="project" value="TreeGrafter"/>
</dbReference>
<dbReference type="Pfam" id="PF01026">
    <property type="entry name" value="TatD_DNase"/>
    <property type="match status" value="1"/>
</dbReference>
<dbReference type="InterPro" id="IPR032466">
    <property type="entry name" value="Metal_Hydrolase"/>
</dbReference>
<feature type="binding site" evidence="1">
    <location>
        <position position="26"/>
    </location>
    <ligand>
        <name>a divalent metal cation</name>
        <dbReference type="ChEBI" id="CHEBI:60240"/>
        <label>1</label>
    </ligand>
</feature>
<dbReference type="Gene3D" id="3.20.20.140">
    <property type="entry name" value="Metal-dependent hydrolases"/>
    <property type="match status" value="1"/>
</dbReference>
<keyword evidence="1" id="KW-0479">Metal-binding</keyword>
<feature type="binding site" evidence="1">
    <location>
        <position position="140"/>
    </location>
    <ligand>
        <name>a divalent metal cation</name>
        <dbReference type="ChEBI" id="CHEBI:60240"/>
        <label>1</label>
    </ligand>
</feature>
<dbReference type="PANTHER" id="PTHR46124:SF2">
    <property type="entry name" value="D-AMINOACYL-TRNA DEACYLASE"/>
    <property type="match status" value="1"/>
</dbReference>
<dbReference type="OrthoDB" id="9810005at2"/>
<name>A0A542SQS3_9MICO</name>
<accession>A0A542SQS3</accession>
<keyword evidence="4" id="KW-1185">Reference proteome</keyword>
<evidence type="ECO:0000313" key="3">
    <source>
        <dbReference type="EMBL" id="TQK76969.1"/>
    </source>
</evidence>
<reference evidence="3 4" key="1">
    <citation type="submission" date="2019-06" db="EMBL/GenBank/DDBJ databases">
        <title>Sequencing the genomes of 1000 actinobacteria strains.</title>
        <authorList>
            <person name="Klenk H.-P."/>
        </authorList>
    </citation>
    <scope>NUCLEOTIDE SEQUENCE [LARGE SCALE GENOMIC DNA]</scope>
    <source>
        <strain evidence="3 4">DSM 10596</strain>
    </source>
</reference>
<feature type="binding site" evidence="1">
    <location>
        <position position="201"/>
    </location>
    <ligand>
        <name>a divalent metal cation</name>
        <dbReference type="ChEBI" id="CHEBI:60240"/>
        <label>2</label>
    </ligand>
</feature>
<evidence type="ECO:0000256" key="2">
    <source>
        <dbReference type="SAM" id="MobiDB-lite"/>
    </source>
</evidence>
<dbReference type="GO" id="GO:0046872">
    <property type="term" value="F:metal ion binding"/>
    <property type="evidence" value="ECO:0007669"/>
    <property type="project" value="UniProtKB-KW"/>
</dbReference>
<dbReference type="PIRSF" id="PIRSF005902">
    <property type="entry name" value="DNase_TatD"/>
    <property type="match status" value="1"/>
</dbReference>
<dbReference type="EMBL" id="VFNV01000001">
    <property type="protein sequence ID" value="TQK76969.1"/>
    <property type="molecule type" value="Genomic_DNA"/>
</dbReference>
<feature type="binding site" evidence="1">
    <location>
        <position position="251"/>
    </location>
    <ligand>
        <name>a divalent metal cation</name>
        <dbReference type="ChEBI" id="CHEBI:60240"/>
        <label>1</label>
    </ligand>
</feature>
<dbReference type="Proteomes" id="UP000316181">
    <property type="component" value="Unassembled WGS sequence"/>
</dbReference>
<dbReference type="CDD" id="cd01310">
    <property type="entry name" value="TatD_DNAse"/>
    <property type="match status" value="1"/>
</dbReference>
<feature type="binding site" evidence="1">
    <location>
        <position position="28"/>
    </location>
    <ligand>
        <name>a divalent metal cation</name>
        <dbReference type="ChEBI" id="CHEBI:60240"/>
        <label>1</label>
    </ligand>
</feature>
<feature type="binding site" evidence="1">
    <location>
        <position position="177"/>
    </location>
    <ligand>
        <name>a divalent metal cation</name>
        <dbReference type="ChEBI" id="CHEBI:60240"/>
        <label>2</label>
    </ligand>
</feature>
<sequence>MGRHRPQDRSWPPAPPPLPRPIADNHTHLDSIDDVLAPGVQVPTIREHLAHAREAGVDRLLQIGCDLPSARTTAAWTAMFPILGGVAIHPNEAVLHAGILETGPDGQDPRPQPRHAASLAEAIEEIAALADRPGIRVIGETGLDKFRTGPGGLAAQIESFRAHIALAKEKDLVLQIHDRDAHAEVLEVLRRDGAPARTVFHCFSGDKEMAEFCASQGWYLSFAGPVTYRANDELRAALRAVPVGLVQVETDAPYLPPQPYRGRPNAPYLAALTAAFMADVIDMPLADFCEQISQTSDALYGPWPADYASSGTDL</sequence>
<evidence type="ECO:0000256" key="1">
    <source>
        <dbReference type="PIRSR" id="PIRSR005902-1"/>
    </source>
</evidence>